<keyword evidence="3" id="KW-1185">Reference proteome</keyword>
<accession>A0ABZ1G1H5</accession>
<evidence type="ECO:0000313" key="2">
    <source>
        <dbReference type="EMBL" id="WSC12588.1"/>
    </source>
</evidence>
<feature type="region of interest" description="Disordered" evidence="1">
    <location>
        <begin position="1"/>
        <end position="42"/>
    </location>
</feature>
<reference evidence="2 3" key="1">
    <citation type="submission" date="2022-10" db="EMBL/GenBank/DDBJ databases">
        <title>The complete genomes of actinobacterial strains from the NBC collection.</title>
        <authorList>
            <person name="Joergensen T.S."/>
            <person name="Alvarez Arevalo M."/>
            <person name="Sterndorff E.B."/>
            <person name="Faurdal D."/>
            <person name="Vuksanovic O."/>
            <person name="Mourched A.-S."/>
            <person name="Charusanti P."/>
            <person name="Shaw S."/>
            <person name="Blin K."/>
            <person name="Weber T."/>
        </authorList>
    </citation>
    <scope>NUCLEOTIDE SEQUENCE [LARGE SCALE GENOMIC DNA]</scope>
    <source>
        <strain evidence="2 3">NBC 01769</strain>
    </source>
</reference>
<dbReference type="RefSeq" id="WP_326590595.1">
    <property type="nucleotide sequence ID" value="NZ_CP109114.1"/>
</dbReference>
<evidence type="ECO:0000313" key="3">
    <source>
        <dbReference type="Proteomes" id="UP001330827"/>
    </source>
</evidence>
<protein>
    <submittedName>
        <fullName evidence="2">Uncharacterized protein</fullName>
    </submittedName>
</protein>
<dbReference type="Proteomes" id="UP001330827">
    <property type="component" value="Chromosome"/>
</dbReference>
<evidence type="ECO:0000256" key="1">
    <source>
        <dbReference type="SAM" id="MobiDB-lite"/>
    </source>
</evidence>
<gene>
    <name evidence="2" type="ORF">OIE64_06855</name>
</gene>
<name>A0ABZ1G1H5_9ACTN</name>
<proteinExistence type="predicted"/>
<dbReference type="EMBL" id="CP109114">
    <property type="protein sequence ID" value="WSC12588.1"/>
    <property type="molecule type" value="Genomic_DNA"/>
</dbReference>
<sequence>MILPFTHDGEPGSVTVDLEQVDDPLTIGKHPPRGASRAALLP</sequence>
<organism evidence="2 3">
    <name type="scientific">Streptomyces brevispora</name>
    <dbReference type="NCBI Taxonomy" id="887462"/>
    <lineage>
        <taxon>Bacteria</taxon>
        <taxon>Bacillati</taxon>
        <taxon>Actinomycetota</taxon>
        <taxon>Actinomycetes</taxon>
        <taxon>Kitasatosporales</taxon>
        <taxon>Streptomycetaceae</taxon>
        <taxon>Streptomyces</taxon>
    </lineage>
</organism>